<evidence type="ECO:0000256" key="3">
    <source>
        <dbReference type="ARBA" id="ARBA00022729"/>
    </source>
</evidence>
<evidence type="ECO:0000313" key="7">
    <source>
        <dbReference type="Proteomes" id="UP000526003"/>
    </source>
</evidence>
<comment type="similarity">
    <text evidence="2">Belongs to the MipA/OmpV family.</text>
</comment>
<comment type="subcellular location">
    <subcellularLocation>
        <location evidence="1">Cell outer membrane</location>
    </subcellularLocation>
</comment>
<dbReference type="Pfam" id="PF06629">
    <property type="entry name" value="MipA"/>
    <property type="match status" value="1"/>
</dbReference>
<dbReference type="PANTHER" id="PTHR38776:SF1">
    <property type="entry name" value="MLTA-INTERACTING PROTEIN-RELATED"/>
    <property type="match status" value="1"/>
</dbReference>
<dbReference type="GO" id="GO:0009279">
    <property type="term" value="C:cell outer membrane"/>
    <property type="evidence" value="ECO:0007669"/>
    <property type="project" value="UniProtKB-SubCell"/>
</dbReference>
<dbReference type="EMBL" id="JACMYG010000016">
    <property type="protein sequence ID" value="MBC2691325.1"/>
    <property type="molecule type" value="Genomic_DNA"/>
</dbReference>
<dbReference type="InterPro" id="IPR010583">
    <property type="entry name" value="MipA"/>
</dbReference>
<gene>
    <name evidence="6" type="ORF">H7995_16115</name>
</gene>
<sequence length="266" mass="28668">MSSLSNCKCLCLSLTSFGLLIGAEPLPADDWHARVQAGIAHLPRYSGSDERVSAPLLGVQITSPYGLFLDSDKGLGWAFDEDDFGLSLYVGASDGRKDRKSQFHGSDALNGMGSIQSRPVFGLEATYPLGEAILGATFEHALKKDDDPDTGSAYNHLKLSISAPLYKGAYGELLGSLNSQFGDGNYVRTWYGVSAKQASHSQFRAHDTHAGLVSRGADLSWSLPINEQWSVSTVLALQYLNGDAADSPLVERRWQTAATGQVVYTF</sequence>
<evidence type="ECO:0000256" key="1">
    <source>
        <dbReference type="ARBA" id="ARBA00004442"/>
    </source>
</evidence>
<accession>A0A7X1GFQ5</accession>
<comment type="caution">
    <text evidence="6">The sequence shown here is derived from an EMBL/GenBank/DDBJ whole genome shotgun (WGS) entry which is preliminary data.</text>
</comment>
<dbReference type="PANTHER" id="PTHR38776">
    <property type="entry name" value="MLTA-INTERACTING PROTEIN-RELATED"/>
    <property type="match status" value="1"/>
</dbReference>
<reference evidence="6 7" key="1">
    <citation type="submission" date="2020-08" db="EMBL/GenBank/DDBJ databases">
        <title>Pseudomonas sp. nov.</title>
        <authorList>
            <person name="Gieschler S."/>
            <person name="Fiedler G."/>
            <person name="Brinks E."/>
            <person name="Boehnlein C."/>
            <person name="Franz C.M.A.P."/>
            <person name="Kabisch J."/>
        </authorList>
    </citation>
    <scope>NUCLEOTIDE SEQUENCE [LARGE SCALE GENOMIC DNA]</scope>
    <source>
        <strain evidence="6 7">MBT-1</strain>
    </source>
</reference>
<keyword evidence="3" id="KW-0732">Signal</keyword>
<evidence type="ECO:0000256" key="4">
    <source>
        <dbReference type="ARBA" id="ARBA00023136"/>
    </source>
</evidence>
<name>A0A7X1GFQ5_9PSED</name>
<keyword evidence="7" id="KW-1185">Reference proteome</keyword>
<protein>
    <submittedName>
        <fullName evidence="6">MipA/OmpV family protein</fullName>
    </submittedName>
</protein>
<evidence type="ECO:0000256" key="5">
    <source>
        <dbReference type="ARBA" id="ARBA00023237"/>
    </source>
</evidence>
<keyword evidence="5" id="KW-0998">Cell outer membrane</keyword>
<organism evidence="6 7">
    <name type="scientific">Pseudomonas kielensis</name>
    <dbReference type="NCBI Taxonomy" id="2762577"/>
    <lineage>
        <taxon>Bacteria</taxon>
        <taxon>Pseudomonadati</taxon>
        <taxon>Pseudomonadota</taxon>
        <taxon>Gammaproteobacteria</taxon>
        <taxon>Pseudomonadales</taxon>
        <taxon>Pseudomonadaceae</taxon>
        <taxon>Pseudomonas</taxon>
    </lineage>
</organism>
<evidence type="ECO:0000256" key="2">
    <source>
        <dbReference type="ARBA" id="ARBA00005722"/>
    </source>
</evidence>
<evidence type="ECO:0000313" key="6">
    <source>
        <dbReference type="EMBL" id="MBC2691325.1"/>
    </source>
</evidence>
<keyword evidence="4" id="KW-0472">Membrane</keyword>
<proteinExistence type="inferred from homology"/>
<dbReference type="RefSeq" id="WP_185818601.1">
    <property type="nucleotide sequence ID" value="NZ_CP090311.1"/>
</dbReference>
<dbReference type="Proteomes" id="UP000526003">
    <property type="component" value="Unassembled WGS sequence"/>
</dbReference>
<dbReference type="AlphaFoldDB" id="A0A7X1GFQ5"/>